<dbReference type="Pfam" id="PF02687">
    <property type="entry name" value="FtsX"/>
    <property type="match status" value="1"/>
</dbReference>
<comment type="subcellular location">
    <subcellularLocation>
        <location evidence="1">Cell membrane</location>
        <topology evidence="1">Multi-pass membrane protein</topology>
    </subcellularLocation>
</comment>
<keyword evidence="4 7" id="KW-1133">Transmembrane helix</keyword>
<evidence type="ECO:0000256" key="1">
    <source>
        <dbReference type="ARBA" id="ARBA00004651"/>
    </source>
</evidence>
<proteinExistence type="inferred from homology"/>
<protein>
    <recommendedName>
        <fullName evidence="12">FtsX-like permease family protein</fullName>
    </recommendedName>
</protein>
<dbReference type="InterPro" id="IPR013783">
    <property type="entry name" value="Ig-like_fold"/>
</dbReference>
<dbReference type="EMBL" id="BAABKX010000008">
    <property type="protein sequence ID" value="GAA5050541.1"/>
    <property type="molecule type" value="Genomic_DNA"/>
</dbReference>
<reference evidence="10 11" key="1">
    <citation type="journal article" date="2019" name="Int. J. Syst. Evol. Microbiol.">
        <title>The Global Catalogue of Microorganisms (GCM) 10K type strain sequencing project: providing services to taxonomists for standard genome sequencing and annotation.</title>
        <authorList>
            <consortium name="The Broad Institute Genomics Platform"/>
            <consortium name="The Broad Institute Genome Sequencing Center for Infectious Disease"/>
            <person name="Wu L."/>
            <person name="Ma J."/>
        </authorList>
    </citation>
    <scope>NUCLEOTIDE SEQUENCE [LARGE SCALE GENOMIC DNA]</scope>
    <source>
        <strain evidence="10 11">JCM 17504</strain>
    </source>
</reference>
<evidence type="ECO:0000256" key="7">
    <source>
        <dbReference type="SAM" id="Phobius"/>
    </source>
</evidence>
<dbReference type="PANTHER" id="PTHR30572:SF4">
    <property type="entry name" value="ABC TRANSPORTER PERMEASE YTRF"/>
    <property type="match status" value="1"/>
</dbReference>
<dbReference type="GO" id="GO:0022857">
    <property type="term" value="F:transmembrane transporter activity"/>
    <property type="evidence" value="ECO:0007669"/>
    <property type="project" value="TreeGrafter"/>
</dbReference>
<dbReference type="PANTHER" id="PTHR30572">
    <property type="entry name" value="MEMBRANE COMPONENT OF TRANSPORTER-RELATED"/>
    <property type="match status" value="1"/>
</dbReference>
<dbReference type="AlphaFoldDB" id="A0AAV3UHF9"/>
<evidence type="ECO:0000259" key="8">
    <source>
        <dbReference type="Pfam" id="PF02687"/>
    </source>
</evidence>
<dbReference type="Gene3D" id="2.60.40.10">
    <property type="entry name" value="Immunoglobulins"/>
    <property type="match status" value="1"/>
</dbReference>
<keyword evidence="3 7" id="KW-0812">Transmembrane</keyword>
<keyword evidence="11" id="KW-1185">Reference proteome</keyword>
<evidence type="ECO:0008006" key="12">
    <source>
        <dbReference type="Google" id="ProtNLM"/>
    </source>
</evidence>
<dbReference type="InterPro" id="IPR008969">
    <property type="entry name" value="CarboxyPept-like_regulatory"/>
</dbReference>
<evidence type="ECO:0000256" key="5">
    <source>
        <dbReference type="ARBA" id="ARBA00023136"/>
    </source>
</evidence>
<organism evidence="10 11">
    <name type="scientific">Haladaptatus pallidirubidus</name>
    <dbReference type="NCBI Taxonomy" id="1008152"/>
    <lineage>
        <taxon>Archaea</taxon>
        <taxon>Methanobacteriati</taxon>
        <taxon>Methanobacteriota</taxon>
        <taxon>Stenosarchaea group</taxon>
        <taxon>Halobacteria</taxon>
        <taxon>Halobacteriales</taxon>
        <taxon>Haladaptataceae</taxon>
        <taxon>Haladaptatus</taxon>
    </lineage>
</organism>
<comment type="similarity">
    <text evidence="6">Belongs to the ABC-4 integral membrane protein family.</text>
</comment>
<dbReference type="GO" id="GO:0005886">
    <property type="term" value="C:plasma membrane"/>
    <property type="evidence" value="ECO:0007669"/>
    <property type="project" value="UniProtKB-SubCell"/>
</dbReference>
<dbReference type="Gene3D" id="2.60.40.1120">
    <property type="entry name" value="Carboxypeptidase-like, regulatory domain"/>
    <property type="match status" value="1"/>
</dbReference>
<feature type="transmembrane region" description="Helical" evidence="7">
    <location>
        <begin position="483"/>
        <end position="511"/>
    </location>
</feature>
<accession>A0AAV3UHF9</accession>
<evidence type="ECO:0000313" key="11">
    <source>
        <dbReference type="Proteomes" id="UP001501729"/>
    </source>
</evidence>
<gene>
    <name evidence="10" type="ORF">GCM10025751_24750</name>
</gene>
<dbReference type="InterPro" id="IPR025857">
    <property type="entry name" value="MacB_PCD"/>
</dbReference>
<feature type="domain" description="MacB-like periplasmic core" evidence="9">
    <location>
        <begin position="8"/>
        <end position="74"/>
    </location>
</feature>
<keyword evidence="5 7" id="KW-0472">Membrane</keyword>
<evidence type="ECO:0000256" key="3">
    <source>
        <dbReference type="ARBA" id="ARBA00022692"/>
    </source>
</evidence>
<dbReference type="Proteomes" id="UP001501729">
    <property type="component" value="Unassembled WGS sequence"/>
</dbReference>
<evidence type="ECO:0000256" key="6">
    <source>
        <dbReference type="ARBA" id="ARBA00038076"/>
    </source>
</evidence>
<name>A0AAV3UHF9_9EURY</name>
<evidence type="ECO:0000259" key="9">
    <source>
        <dbReference type="Pfam" id="PF12704"/>
    </source>
</evidence>
<dbReference type="InterPro" id="IPR003838">
    <property type="entry name" value="ABC3_permease_C"/>
</dbReference>
<dbReference type="Pfam" id="PF12704">
    <property type="entry name" value="MacB_PCD"/>
    <property type="match status" value="1"/>
</dbReference>
<evidence type="ECO:0000313" key="10">
    <source>
        <dbReference type="EMBL" id="GAA5050541.1"/>
    </source>
</evidence>
<evidence type="ECO:0000256" key="4">
    <source>
        <dbReference type="ARBA" id="ARBA00022989"/>
    </source>
</evidence>
<feature type="transmembrane region" description="Helical" evidence="7">
    <location>
        <begin position="389"/>
        <end position="413"/>
    </location>
</feature>
<comment type="caution">
    <text evidence="10">The sequence shown here is derived from an EMBL/GenBank/DDBJ whole genome shotgun (WGS) entry which is preliminary data.</text>
</comment>
<dbReference type="SUPFAM" id="SSF49464">
    <property type="entry name" value="Carboxypeptidase regulatory domain-like"/>
    <property type="match status" value="1"/>
</dbReference>
<dbReference type="InterPro" id="IPR050250">
    <property type="entry name" value="Macrolide_Exporter_MacB"/>
</dbReference>
<keyword evidence="2" id="KW-1003">Cell membrane</keyword>
<feature type="transmembrane region" description="Helical" evidence="7">
    <location>
        <begin position="447"/>
        <end position="471"/>
    </location>
</feature>
<feature type="domain" description="ABC3 transporter permease C-terminal" evidence="8">
    <location>
        <begin position="395"/>
        <end position="514"/>
    </location>
</feature>
<evidence type="ECO:0000256" key="2">
    <source>
        <dbReference type="ARBA" id="ARBA00022475"/>
    </source>
</evidence>
<sequence>MTNGHAPQSPNEAVIGADIAKQRDIQVGDSITLGGSTAPSFTRVTVVGTYSAPGMYDDQLLVPLQTGQHLSLADPGMVHFIRTTKQVSTAPQTQSNYTILDVTAPERVAVTETLPVRVRVQNFGSEAITRTIRVRVGEETNKTTVQLEAHAQRTVTLHVPVRKPGTQRVQVGNQTTSVTVLPQNALRVDGLPSSAPPSSNPQVTVTNATGNPVSNASLSIGKQTVETNQNGRVRVPLDEPGTQTLTVQHRDQSITKTINVSETASRTLVGQVRIHPDRPSIAVRPRAHVSLYNPWETNVSKEVVLSTAGKQRTRTVSIAPGTNQSTQIQLARIAPGSYTIRLLASGQTLDTDNYTVSGDERIVSAYANQGTYSGSSGIGSILETAFGNLTFLVGILSVLAGFMTIGSTTATFAQAIHARRQAIGVHRAVGAVPNQVARLILIDAFKIGAVATVIALSSAIVTTALLAWTGFLTVFGIQITPEITLTVIGVVLCGELMIILFSALLVTLGLLRQQPVSLFTSEPTVHDASTGSQGGLNE</sequence>